<dbReference type="InterPro" id="IPR036291">
    <property type="entry name" value="NAD(P)-bd_dom_sf"/>
</dbReference>
<dbReference type="PROSITE" id="PS00061">
    <property type="entry name" value="ADH_SHORT"/>
    <property type="match status" value="1"/>
</dbReference>
<dbReference type="RefSeq" id="WP_087574320.1">
    <property type="nucleotide sequence ID" value="NZ_KM017071.1"/>
</dbReference>
<keyword evidence="2" id="KW-0560">Oxidoreductase</keyword>
<organism evidence="3">
    <name type="scientific">Sphingomonas sp. JE1</name>
    <dbReference type="NCBI Taxonomy" id="1628059"/>
    <lineage>
        <taxon>Bacteria</taxon>
        <taxon>Pseudomonadati</taxon>
        <taxon>Pseudomonadota</taxon>
        <taxon>Alphaproteobacteria</taxon>
        <taxon>Sphingomonadales</taxon>
        <taxon>Sphingomonadaceae</taxon>
        <taxon>Sphingomonas</taxon>
    </lineage>
</organism>
<accession>A0A0D5A070</accession>
<evidence type="ECO:0000256" key="2">
    <source>
        <dbReference type="ARBA" id="ARBA00023002"/>
    </source>
</evidence>
<sequence length="263" mass="27668">MGRLNGKVAIVTGASQGMGAATARLFAEEGAKVIIADIKEAEGRALAEEIGANALFARVDITVENDWIRAVELARDSFGSVDALVNNAAIVEYKTIAEETLEGFERTMRINVAGAFLGIKHVAPVMAKGGKGSIINISSAEGMRGTNGMSAYTASKWGVRGFTKAAAMELGRSGIRVNSVHPGPTNTPMVTFFGDFEGSVNDLELFKPMLSRQPINRFAEPIEVARVSLFLASDESSFVTGAEIAADGGMSVGTYSEQAPTAD</sequence>
<dbReference type="PRINTS" id="PR00080">
    <property type="entry name" value="SDRFAMILY"/>
</dbReference>
<dbReference type="InterPro" id="IPR020904">
    <property type="entry name" value="Sc_DH/Rdtase_CS"/>
</dbReference>
<dbReference type="PANTHER" id="PTHR24321">
    <property type="entry name" value="DEHYDROGENASES, SHORT CHAIN"/>
    <property type="match status" value="1"/>
</dbReference>
<gene>
    <name evidence="3" type="ORF">pJE1_156</name>
</gene>
<dbReference type="NCBIfam" id="NF005559">
    <property type="entry name" value="PRK07231.1"/>
    <property type="match status" value="1"/>
</dbReference>
<evidence type="ECO:0000256" key="1">
    <source>
        <dbReference type="ARBA" id="ARBA00006484"/>
    </source>
</evidence>
<dbReference type="PANTHER" id="PTHR24321:SF8">
    <property type="entry name" value="ESTRADIOL 17-BETA-DEHYDROGENASE 8-RELATED"/>
    <property type="match status" value="1"/>
</dbReference>
<dbReference type="InterPro" id="IPR002347">
    <property type="entry name" value="SDR_fam"/>
</dbReference>
<proteinExistence type="inferred from homology"/>
<dbReference type="Pfam" id="PF13561">
    <property type="entry name" value="adh_short_C2"/>
    <property type="match status" value="1"/>
</dbReference>
<reference evidence="3" key="1">
    <citation type="submission" date="2014-06" db="EMBL/GenBank/DDBJ databases">
        <title>Molecular and ecological studies on carbamate pesticide degrading bacteria isolated from agricultural soils.</title>
        <authorList>
            <person name="Kim D.-U."/>
            <person name="Ka J.-O."/>
        </authorList>
    </citation>
    <scope>NUCLEOTIDE SEQUENCE</scope>
    <source>
        <strain evidence="3">JE1</strain>
        <plasmid evidence="3">pJE1</plasmid>
    </source>
</reference>
<dbReference type="FunFam" id="3.40.50.720:FF:000084">
    <property type="entry name" value="Short-chain dehydrogenase reductase"/>
    <property type="match status" value="1"/>
</dbReference>
<comment type="similarity">
    <text evidence="1">Belongs to the short-chain dehydrogenases/reductases (SDR) family.</text>
</comment>
<dbReference type="EMBL" id="KM017071">
    <property type="protein sequence ID" value="AJW29578.1"/>
    <property type="molecule type" value="Genomic_DNA"/>
</dbReference>
<dbReference type="PRINTS" id="PR00081">
    <property type="entry name" value="GDHRDH"/>
</dbReference>
<dbReference type="Gene3D" id="3.40.50.720">
    <property type="entry name" value="NAD(P)-binding Rossmann-like Domain"/>
    <property type="match status" value="1"/>
</dbReference>
<protein>
    <submittedName>
        <fullName evidence="3">Short-chain dehydrogenase/reductase SDR</fullName>
    </submittedName>
</protein>
<name>A0A0D5A070_9SPHN</name>
<dbReference type="SUPFAM" id="SSF51735">
    <property type="entry name" value="NAD(P)-binding Rossmann-fold domains"/>
    <property type="match status" value="1"/>
</dbReference>
<dbReference type="AlphaFoldDB" id="A0A0D5A070"/>
<dbReference type="GO" id="GO:0016491">
    <property type="term" value="F:oxidoreductase activity"/>
    <property type="evidence" value="ECO:0007669"/>
    <property type="project" value="UniProtKB-KW"/>
</dbReference>
<keyword evidence="3" id="KW-0614">Plasmid</keyword>
<geneLocation type="plasmid" evidence="3">
    <name>pJE1</name>
</geneLocation>
<evidence type="ECO:0000313" key="3">
    <source>
        <dbReference type="EMBL" id="AJW29578.1"/>
    </source>
</evidence>